<evidence type="ECO:0000256" key="4">
    <source>
        <dbReference type="PROSITE-ProRule" id="PRU00335"/>
    </source>
</evidence>
<evidence type="ECO:0000256" key="2">
    <source>
        <dbReference type="ARBA" id="ARBA00023125"/>
    </source>
</evidence>
<protein>
    <submittedName>
        <fullName evidence="7">TetR family transcriptional regulator</fullName>
    </submittedName>
</protein>
<keyword evidence="3" id="KW-0804">Transcription</keyword>
<dbReference type="EMBL" id="BMGP01000002">
    <property type="protein sequence ID" value="GGF22700.1"/>
    <property type="molecule type" value="Genomic_DNA"/>
</dbReference>
<dbReference type="GO" id="GO:0003700">
    <property type="term" value="F:DNA-binding transcription factor activity"/>
    <property type="evidence" value="ECO:0007669"/>
    <property type="project" value="TreeGrafter"/>
</dbReference>
<feature type="compositionally biased region" description="Polar residues" evidence="5">
    <location>
        <begin position="235"/>
        <end position="247"/>
    </location>
</feature>
<feature type="domain" description="HTH tetR-type" evidence="6">
    <location>
        <begin position="36"/>
        <end position="96"/>
    </location>
</feature>
<dbReference type="SUPFAM" id="SSF46689">
    <property type="entry name" value="Homeodomain-like"/>
    <property type="match status" value="1"/>
</dbReference>
<proteinExistence type="predicted"/>
<organism evidence="7 8">
    <name type="scientific">Subtercola lobariae</name>
    <dbReference type="NCBI Taxonomy" id="1588641"/>
    <lineage>
        <taxon>Bacteria</taxon>
        <taxon>Bacillati</taxon>
        <taxon>Actinomycetota</taxon>
        <taxon>Actinomycetes</taxon>
        <taxon>Micrococcales</taxon>
        <taxon>Microbacteriaceae</taxon>
        <taxon>Subtercola</taxon>
    </lineage>
</organism>
<reference evidence="7 8" key="1">
    <citation type="journal article" date="2014" name="Int. J. Syst. Evol. Microbiol.">
        <title>Complete genome sequence of Corynebacterium casei LMG S-19264T (=DSM 44701T), isolated from a smear-ripened cheese.</title>
        <authorList>
            <consortium name="US DOE Joint Genome Institute (JGI-PGF)"/>
            <person name="Walter F."/>
            <person name="Albersmeier A."/>
            <person name="Kalinowski J."/>
            <person name="Ruckert C."/>
        </authorList>
    </citation>
    <scope>NUCLEOTIDE SEQUENCE [LARGE SCALE GENOMIC DNA]</scope>
    <source>
        <strain evidence="7 8">CGMCC 1.12976</strain>
    </source>
</reference>
<keyword evidence="2 4" id="KW-0238">DNA-binding</keyword>
<dbReference type="AlphaFoldDB" id="A0A917EVL5"/>
<evidence type="ECO:0000259" key="6">
    <source>
        <dbReference type="PROSITE" id="PS50977"/>
    </source>
</evidence>
<dbReference type="Pfam" id="PF00440">
    <property type="entry name" value="TetR_N"/>
    <property type="match status" value="1"/>
</dbReference>
<keyword evidence="8" id="KW-1185">Reference proteome</keyword>
<evidence type="ECO:0000313" key="7">
    <source>
        <dbReference type="EMBL" id="GGF22700.1"/>
    </source>
</evidence>
<gene>
    <name evidence="7" type="ORF">GCM10011399_15420</name>
</gene>
<dbReference type="PANTHER" id="PTHR30055:SF234">
    <property type="entry name" value="HTH-TYPE TRANSCRIPTIONAL REGULATOR BETI"/>
    <property type="match status" value="1"/>
</dbReference>
<dbReference type="GO" id="GO:0000976">
    <property type="term" value="F:transcription cis-regulatory region binding"/>
    <property type="evidence" value="ECO:0007669"/>
    <property type="project" value="TreeGrafter"/>
</dbReference>
<dbReference type="Proteomes" id="UP000598775">
    <property type="component" value="Unassembled WGS sequence"/>
</dbReference>
<evidence type="ECO:0000256" key="3">
    <source>
        <dbReference type="ARBA" id="ARBA00023163"/>
    </source>
</evidence>
<sequence>MTTNKEVPLARIHGANRAEAFPWEADATESRDLDSDSTRGRLVASAIEVFRKNGYEGAKVGDIARRAGLTTGAIYSTFGSKDALLSYAVWTASGKAIDEPLYNAVGAPVQALERLRMVIGDILHAPNRELHVESVFAIRRSQAFADIAIPQGQVRAQRLVHLLAEAQKNGEIRHDLNVDALALYLLSTLSGVALLAIGRTIECSEDDWKKVIDTMIDNLRPQNGSADHPSPAVSPVTQHPTEPGESQ</sequence>
<dbReference type="PROSITE" id="PS50977">
    <property type="entry name" value="HTH_TETR_2"/>
    <property type="match status" value="1"/>
</dbReference>
<comment type="caution">
    <text evidence="7">The sequence shown here is derived from an EMBL/GenBank/DDBJ whole genome shotgun (WGS) entry which is preliminary data.</text>
</comment>
<dbReference type="InterPro" id="IPR036271">
    <property type="entry name" value="Tet_transcr_reg_TetR-rel_C_sf"/>
</dbReference>
<keyword evidence="1" id="KW-0805">Transcription regulation</keyword>
<accession>A0A917EVL5</accession>
<dbReference type="InterPro" id="IPR001647">
    <property type="entry name" value="HTH_TetR"/>
</dbReference>
<dbReference type="PANTHER" id="PTHR30055">
    <property type="entry name" value="HTH-TYPE TRANSCRIPTIONAL REGULATOR RUTR"/>
    <property type="match status" value="1"/>
</dbReference>
<dbReference type="RefSeq" id="WP_188676135.1">
    <property type="nucleotide sequence ID" value="NZ_BMGP01000002.1"/>
</dbReference>
<dbReference type="PRINTS" id="PR00455">
    <property type="entry name" value="HTHTETR"/>
</dbReference>
<name>A0A917EVL5_9MICO</name>
<feature type="region of interest" description="Disordered" evidence="5">
    <location>
        <begin position="219"/>
        <end position="247"/>
    </location>
</feature>
<feature type="DNA-binding region" description="H-T-H motif" evidence="4">
    <location>
        <begin position="59"/>
        <end position="78"/>
    </location>
</feature>
<dbReference type="InterPro" id="IPR009057">
    <property type="entry name" value="Homeodomain-like_sf"/>
</dbReference>
<dbReference type="SUPFAM" id="SSF48498">
    <property type="entry name" value="Tetracyclin repressor-like, C-terminal domain"/>
    <property type="match status" value="1"/>
</dbReference>
<evidence type="ECO:0000256" key="1">
    <source>
        <dbReference type="ARBA" id="ARBA00023015"/>
    </source>
</evidence>
<evidence type="ECO:0000313" key="8">
    <source>
        <dbReference type="Proteomes" id="UP000598775"/>
    </source>
</evidence>
<dbReference type="Gene3D" id="1.10.357.10">
    <property type="entry name" value="Tetracycline Repressor, domain 2"/>
    <property type="match status" value="1"/>
</dbReference>
<dbReference type="InterPro" id="IPR050109">
    <property type="entry name" value="HTH-type_TetR-like_transc_reg"/>
</dbReference>
<evidence type="ECO:0000256" key="5">
    <source>
        <dbReference type="SAM" id="MobiDB-lite"/>
    </source>
</evidence>